<sequence>MPLSIILCHVCCMAQNFCIADTSGASTIFVDADDYTGVIRAARDLGDDVRKVTGTSAPVLLSRKYNTGGIVVGTIGKSRLIDRMVTRHKLDVSEVKGQWESYVIDVVDGNLVIAGSDKRGTIYGIYDLSRRMGVSPWYWWADVPVAHRDSVIYDAGRYVQPSPKVKYRGIFINDEWPSFGGWATKRFGGINSGMYAHMFELLLRLKANYLWPAMWASSFNEDDPLSPSLADEYGIVMGTSHHEPMMRAHKEYTKRRDEVGAWNYNTNKSGLDKFFRAGMERNKNFDNIVTIGMRGDGDVAMSDGGDEANMRTLTEVVNGQRKILSDIYGSPDKVPQLWAVFTEVQRYYDAGFNVPDDVTLLLCDNNWGYIRRTAPEKERSRKGGVGLYYHIDMNGGPWNDRWVNTSPLPKLREQLNLAYRSGIDRIWIINVGDLKPKEVPIDFIMTYAWEPDSIRPGDEKAYLEHFAAEAFGPDVAADVADIMAKYPKYNLWRKPEVQRPDILSVENYDEANRVTMMWRQLAEKAEAVRLRIPVEARDAYYQLVYYPAVASATVAEIYTAAAQNRYYADRGDLRANDFADRAKELFLKDSLLTVHYNKVMAGGKWDNMMSDKHIGYSRWSMPDNNILPELRYVVESEARQSLPVVETPSFEYSVAAIDYSRSKEVEGISWIVLPDLGRGDGCMGGSDVTASVPSTGGAVLEYDLDVENADSLRIAIAILPTQDINPGRGLRLGVRLDDGPLQILDARRGFHDVFEEYTPDNLKRAKNLNPLPAPSTLTLSGYRRPMRNEVFDNRRWLDVNFGITDVGTHTLHVVMIDPEVVVERLVVNPDDSKYSYFGPPERTAE</sequence>
<accession>A0ABV4CTP4</accession>
<keyword evidence="1 3" id="KW-0378">Hydrolase</keyword>
<gene>
    <name evidence="3" type="ORF">AAK873_03870</name>
</gene>
<comment type="caution">
    <text evidence="3">The sequence shown here is derived from an EMBL/GenBank/DDBJ whole genome shotgun (WGS) entry which is preliminary data.</text>
</comment>
<dbReference type="InterPro" id="IPR029018">
    <property type="entry name" value="Hex-like_dom2"/>
</dbReference>
<dbReference type="Proteomes" id="UP001565200">
    <property type="component" value="Unassembled WGS sequence"/>
</dbReference>
<dbReference type="Gene3D" id="3.20.20.520">
    <property type="entry name" value="Glycosyl hydrolase family 115"/>
    <property type="match status" value="1"/>
</dbReference>
<dbReference type="Gene3D" id="1.20.58.2150">
    <property type="match status" value="1"/>
</dbReference>
<dbReference type="Pfam" id="PF17829">
    <property type="entry name" value="GH115_C"/>
    <property type="match status" value="1"/>
</dbReference>
<reference evidence="3 4" key="1">
    <citation type="submission" date="2024-03" db="EMBL/GenBank/DDBJ databases">
        <title>Mouse gut bacterial collection (mGBC) of GemPharmatech.</title>
        <authorList>
            <person name="He Y."/>
            <person name="Dong L."/>
            <person name="Wu D."/>
            <person name="Gao X."/>
            <person name="Lin Z."/>
        </authorList>
    </citation>
    <scope>NUCLEOTIDE SEQUENCE [LARGE SCALE GENOMIC DNA]</scope>
    <source>
        <strain evidence="3 4">54-13</strain>
    </source>
</reference>
<dbReference type="InterPro" id="IPR042301">
    <property type="entry name" value="GH115_sf"/>
</dbReference>
<evidence type="ECO:0000256" key="1">
    <source>
        <dbReference type="ARBA" id="ARBA00022801"/>
    </source>
</evidence>
<dbReference type="SUPFAM" id="SSF55545">
    <property type="entry name" value="beta-N-acetylhexosaminidase-like domain"/>
    <property type="match status" value="1"/>
</dbReference>
<keyword evidence="4" id="KW-1185">Reference proteome</keyword>
<dbReference type="InterPro" id="IPR041437">
    <property type="entry name" value="GH115_C"/>
</dbReference>
<dbReference type="Pfam" id="PF15979">
    <property type="entry name" value="Glyco_hydro_115"/>
    <property type="match status" value="1"/>
</dbReference>
<dbReference type="Gene3D" id="2.60.120.1620">
    <property type="match status" value="1"/>
</dbReference>
<dbReference type="GO" id="GO:0016787">
    <property type="term" value="F:hydrolase activity"/>
    <property type="evidence" value="ECO:0007669"/>
    <property type="project" value="UniProtKB-KW"/>
</dbReference>
<evidence type="ECO:0000313" key="3">
    <source>
        <dbReference type="EMBL" id="MEY8244757.1"/>
    </source>
</evidence>
<dbReference type="PANTHER" id="PTHR37842:SF2">
    <property type="entry name" value="GYLCOSYL HYDROLASE 115 C-TERMINAL DOMAIN-CONTAINING PROTEIN"/>
    <property type="match status" value="1"/>
</dbReference>
<protein>
    <submittedName>
        <fullName evidence="3">Glycosyl hydrolase 115 family protein</fullName>
    </submittedName>
</protein>
<proteinExistence type="predicted"/>
<evidence type="ECO:0000259" key="2">
    <source>
        <dbReference type="Pfam" id="PF17829"/>
    </source>
</evidence>
<name>A0ABV4CTP4_9BACT</name>
<evidence type="ECO:0000313" key="4">
    <source>
        <dbReference type="Proteomes" id="UP001565200"/>
    </source>
</evidence>
<dbReference type="InterPro" id="IPR031924">
    <property type="entry name" value="GH115"/>
</dbReference>
<dbReference type="Gene3D" id="3.30.379.10">
    <property type="entry name" value="Chitobiase/beta-hexosaminidase domain 2-like"/>
    <property type="match status" value="1"/>
</dbReference>
<organism evidence="3 4">
    <name type="scientific">Heminiphilus faecis</name>
    <dbReference type="NCBI Taxonomy" id="2601703"/>
    <lineage>
        <taxon>Bacteria</taxon>
        <taxon>Pseudomonadati</taxon>
        <taxon>Bacteroidota</taxon>
        <taxon>Bacteroidia</taxon>
        <taxon>Bacteroidales</taxon>
        <taxon>Muribaculaceae</taxon>
        <taxon>Heminiphilus</taxon>
    </lineage>
</organism>
<dbReference type="PANTHER" id="PTHR37842">
    <property type="match status" value="1"/>
</dbReference>
<dbReference type="RefSeq" id="WP_369863236.1">
    <property type="nucleotide sequence ID" value="NZ_JBCLPP010000008.1"/>
</dbReference>
<dbReference type="EMBL" id="JBCLPP010000008">
    <property type="protein sequence ID" value="MEY8244757.1"/>
    <property type="molecule type" value="Genomic_DNA"/>
</dbReference>
<feature type="domain" description="Gylcosyl hydrolase 115 C-terminal" evidence="2">
    <location>
        <begin position="653"/>
        <end position="841"/>
    </location>
</feature>